<name>X0WF81_9ZZZZ</name>
<dbReference type="EMBL" id="BARS01047775">
    <property type="protein sequence ID" value="GAG29614.1"/>
    <property type="molecule type" value="Genomic_DNA"/>
</dbReference>
<reference evidence="1" key="1">
    <citation type="journal article" date="2014" name="Front. Microbiol.">
        <title>High frequency of phylogenetically diverse reductive dehalogenase-homologous genes in deep subseafloor sedimentary metagenomes.</title>
        <authorList>
            <person name="Kawai M."/>
            <person name="Futagami T."/>
            <person name="Toyoda A."/>
            <person name="Takaki Y."/>
            <person name="Nishi S."/>
            <person name="Hori S."/>
            <person name="Arai W."/>
            <person name="Tsubouchi T."/>
            <person name="Morono Y."/>
            <person name="Uchiyama I."/>
            <person name="Ito T."/>
            <person name="Fujiyama A."/>
            <person name="Inagaki F."/>
            <person name="Takami H."/>
        </authorList>
    </citation>
    <scope>NUCLEOTIDE SEQUENCE</scope>
    <source>
        <strain evidence="1">Expedition CK06-06</strain>
    </source>
</reference>
<gene>
    <name evidence="1" type="ORF">S01H1_71713</name>
</gene>
<organism evidence="1">
    <name type="scientific">marine sediment metagenome</name>
    <dbReference type="NCBI Taxonomy" id="412755"/>
    <lineage>
        <taxon>unclassified sequences</taxon>
        <taxon>metagenomes</taxon>
        <taxon>ecological metagenomes</taxon>
    </lineage>
</organism>
<comment type="caution">
    <text evidence="1">The sequence shown here is derived from an EMBL/GenBank/DDBJ whole genome shotgun (WGS) entry which is preliminary data.</text>
</comment>
<proteinExistence type="predicted"/>
<sequence>MSFKAEVKASVGWNWSEGAVDNDRLNYAERLADGNGDNQAEAV</sequence>
<accession>X0WF81</accession>
<feature type="non-terminal residue" evidence="1">
    <location>
        <position position="43"/>
    </location>
</feature>
<protein>
    <submittedName>
        <fullName evidence="1">Uncharacterized protein</fullName>
    </submittedName>
</protein>
<evidence type="ECO:0000313" key="1">
    <source>
        <dbReference type="EMBL" id="GAG29614.1"/>
    </source>
</evidence>
<dbReference type="AlphaFoldDB" id="X0WF81"/>